<reference evidence="11" key="2">
    <citation type="journal article" date="2023" name="Microbiol Resour">
        <title>Decontamination and Annotation of the Draft Genome Sequence of the Oomycete Lagenidium giganteum ARSEF 373.</title>
        <authorList>
            <person name="Morgan W.R."/>
            <person name="Tartar A."/>
        </authorList>
    </citation>
    <scope>NUCLEOTIDE SEQUENCE</scope>
    <source>
        <strain evidence="11">ARSEF 373</strain>
    </source>
</reference>
<dbReference type="Gene3D" id="1.25.40.20">
    <property type="entry name" value="Ankyrin repeat-containing domain"/>
    <property type="match status" value="1"/>
</dbReference>
<name>A0AAV2YNY3_9STRA</name>
<protein>
    <recommendedName>
        <fullName evidence="10">Ankyrin repeat domain-containing protein</fullName>
    </recommendedName>
</protein>
<proteinExistence type="predicted"/>
<sequence>MTTGPVTSAGHGGKATANQAPSKERRTLPDVLPLHAAIWDGNLDRVRAILSEAQRLDTAPAHDDNNATTSTSVMQKLLEAKDLHGNSALHVALRVVQPTQRAIVQLLLEHGASVTSRNKAGWSCLQDATLADDEYLVAMAFIQGEKQFYDFIQARQESMFEAIEKLPDFETEIHLEARSWIPVVSKMLPSDTIHVWKRGSSLRCDFSLVGIDGIKWKRASMSHVYLGRGSERPGHAIVINHDKRVYYDLTQAFSQPSLENIDIGLHLLITSQLSASAMDSSQIQFKRTKDVVAVKKKNIERCPWTGTKYEMKNFSVSASFRAPVNKHRQRRFGGDESLKSVERFVDQLAMHTKKHKKTGKPSKIKSMRATHFGSDDERELSDPHESSSSELSAPKTGSQNPSQQEMWLAKGKKMEMHLDVCAGDTIKWHSLVKSKEFSFDASYYYDDQVVQVCRSAGVKNVPIVGAFDTDHNGSFVLSWQNTQKTSLLERRGIKITYSVTHARPAATPAAPSHSRPSIVALPSIISEDSEFINNQEQQRWADLWVKSQQFNRMDHIPNPMTATTSFLDYFGDQSIRRSPQEETKVPLFSLTPTKEKPPQPVQFFDDDDSAATPIADGYRNTYRSLTLLPSVRAITKNFEAKLLMTESFPFSLHDFLPVIEFLSNTGDHVKNLREFFNMKLPPGFPVKFELPMMLTVRIAYTFRTIELRNDIDASLFDMPDATYDQVQSFEEVGA</sequence>
<dbReference type="PROSITE" id="PS50088">
    <property type="entry name" value="ANK_REPEAT"/>
    <property type="match status" value="1"/>
</dbReference>
<keyword evidence="12" id="KW-1185">Reference proteome</keyword>
<dbReference type="PANTHER" id="PTHR12447:SF25">
    <property type="entry name" value="ANKYRIN REPEAT DOMAIN-CONTAINING PROTEIN 13C"/>
    <property type="match status" value="1"/>
</dbReference>
<evidence type="ECO:0000256" key="7">
    <source>
        <dbReference type="ARBA" id="ARBA00037107"/>
    </source>
</evidence>
<keyword evidence="4 8" id="KW-0040">ANK repeat</keyword>
<evidence type="ECO:0000256" key="3">
    <source>
        <dbReference type="ARBA" id="ARBA00022824"/>
    </source>
</evidence>
<keyword evidence="2" id="KW-0677">Repeat</keyword>
<dbReference type="SUPFAM" id="SSF48403">
    <property type="entry name" value="Ankyrin repeat"/>
    <property type="match status" value="1"/>
</dbReference>
<dbReference type="InterPro" id="IPR036770">
    <property type="entry name" value="Ankyrin_rpt-contain_sf"/>
</dbReference>
<dbReference type="Pfam" id="PF11904">
    <property type="entry name" value="ANKRD13_C"/>
    <property type="match status" value="2"/>
</dbReference>
<dbReference type="PROSITE" id="PS50297">
    <property type="entry name" value="ANK_REP_REGION"/>
    <property type="match status" value="1"/>
</dbReference>
<keyword evidence="3" id="KW-0256">Endoplasmic reticulum</keyword>
<keyword evidence="6" id="KW-0143">Chaperone</keyword>
<feature type="region of interest" description="Disordered" evidence="9">
    <location>
        <begin position="1"/>
        <end position="24"/>
    </location>
</feature>
<dbReference type="InterPro" id="IPR002110">
    <property type="entry name" value="Ankyrin_rpt"/>
</dbReference>
<dbReference type="PANTHER" id="PTHR12447">
    <property type="entry name" value="ANKYRIN REPEAT DOMAIN-CONTAINING PROTEIN 13"/>
    <property type="match status" value="1"/>
</dbReference>
<dbReference type="SMART" id="SM00248">
    <property type="entry name" value="ANK"/>
    <property type="match status" value="2"/>
</dbReference>
<comment type="function">
    <text evidence="7">Acts as a molecular chaperone for G protein-coupled receptors, regulating their biogenesis and exit from the ER.</text>
</comment>
<dbReference type="AlphaFoldDB" id="A0AAV2YNY3"/>
<organism evidence="11 12">
    <name type="scientific">Lagenidium giganteum</name>
    <dbReference type="NCBI Taxonomy" id="4803"/>
    <lineage>
        <taxon>Eukaryota</taxon>
        <taxon>Sar</taxon>
        <taxon>Stramenopiles</taxon>
        <taxon>Oomycota</taxon>
        <taxon>Peronosporomycetes</taxon>
        <taxon>Pythiales</taxon>
        <taxon>Pythiaceae</taxon>
    </lineage>
</organism>
<accession>A0AAV2YNY3</accession>
<feature type="domain" description="Ankyrin repeat" evidence="10">
    <location>
        <begin position="624"/>
        <end position="709"/>
    </location>
</feature>
<dbReference type="GO" id="GO:0005789">
    <property type="term" value="C:endoplasmic reticulum membrane"/>
    <property type="evidence" value="ECO:0007669"/>
    <property type="project" value="UniProtKB-SubCell"/>
</dbReference>
<dbReference type="InterPro" id="IPR055285">
    <property type="entry name" value="ANKRD13_C"/>
</dbReference>
<gene>
    <name evidence="11" type="ORF">N0F65_009147</name>
</gene>
<evidence type="ECO:0000256" key="1">
    <source>
        <dbReference type="ARBA" id="ARBA00004586"/>
    </source>
</evidence>
<dbReference type="EMBL" id="DAKRPA010000159">
    <property type="protein sequence ID" value="DAZ96680.1"/>
    <property type="molecule type" value="Genomic_DNA"/>
</dbReference>
<dbReference type="InterPro" id="IPR021832">
    <property type="entry name" value="ANKRD13"/>
</dbReference>
<evidence type="ECO:0000256" key="6">
    <source>
        <dbReference type="ARBA" id="ARBA00023186"/>
    </source>
</evidence>
<comment type="caution">
    <text evidence="11">The sequence shown here is derived from an EMBL/GenBank/DDBJ whole genome shotgun (WGS) entry which is preliminary data.</text>
</comment>
<comment type="subcellular location">
    <subcellularLocation>
        <location evidence="1">Endoplasmic reticulum membrane</location>
    </subcellularLocation>
</comment>
<evidence type="ECO:0000256" key="4">
    <source>
        <dbReference type="ARBA" id="ARBA00023043"/>
    </source>
</evidence>
<evidence type="ECO:0000256" key="2">
    <source>
        <dbReference type="ARBA" id="ARBA00022737"/>
    </source>
</evidence>
<keyword evidence="5" id="KW-0472">Membrane</keyword>
<evidence type="ECO:0000313" key="12">
    <source>
        <dbReference type="Proteomes" id="UP001146120"/>
    </source>
</evidence>
<dbReference type="Gene3D" id="2.60.120.680">
    <property type="entry name" value="GOLD domain"/>
    <property type="match status" value="1"/>
</dbReference>
<feature type="region of interest" description="Disordered" evidence="9">
    <location>
        <begin position="350"/>
        <end position="404"/>
    </location>
</feature>
<evidence type="ECO:0000313" key="11">
    <source>
        <dbReference type="EMBL" id="DAZ96680.1"/>
    </source>
</evidence>
<evidence type="ECO:0000256" key="9">
    <source>
        <dbReference type="SAM" id="MobiDB-lite"/>
    </source>
</evidence>
<feature type="repeat" description="ANK" evidence="8">
    <location>
        <begin position="84"/>
        <end position="119"/>
    </location>
</feature>
<feature type="compositionally biased region" description="Basic residues" evidence="9">
    <location>
        <begin position="351"/>
        <end position="368"/>
    </location>
</feature>
<reference evidence="11" key="1">
    <citation type="submission" date="2022-11" db="EMBL/GenBank/DDBJ databases">
        <authorList>
            <person name="Morgan W.R."/>
            <person name="Tartar A."/>
        </authorList>
    </citation>
    <scope>NUCLEOTIDE SEQUENCE</scope>
    <source>
        <strain evidence="11">ARSEF 373</strain>
    </source>
</reference>
<feature type="compositionally biased region" description="Polar residues" evidence="9">
    <location>
        <begin position="395"/>
        <end position="404"/>
    </location>
</feature>
<evidence type="ECO:0000259" key="10">
    <source>
        <dbReference type="Pfam" id="PF11904"/>
    </source>
</evidence>
<feature type="domain" description="Ankyrin repeat" evidence="10">
    <location>
        <begin position="203"/>
        <end position="400"/>
    </location>
</feature>
<evidence type="ECO:0000256" key="5">
    <source>
        <dbReference type="ARBA" id="ARBA00023136"/>
    </source>
</evidence>
<dbReference type="Proteomes" id="UP001146120">
    <property type="component" value="Unassembled WGS sequence"/>
</dbReference>
<evidence type="ECO:0000256" key="8">
    <source>
        <dbReference type="PROSITE-ProRule" id="PRU00023"/>
    </source>
</evidence>
<dbReference type="Pfam" id="PF00023">
    <property type="entry name" value="Ank"/>
    <property type="match status" value="1"/>
</dbReference>